<reference evidence="1 2" key="1">
    <citation type="journal article" date="2014" name="Genome Announc.">
        <title>Draft Genome Sequence of Gordonia alkanivorans Strain CGMCC6845, a Halotolerant Hydrocarbon-Degrading Bacterium.</title>
        <authorList>
            <person name="Wang X."/>
            <person name="Jin D."/>
            <person name="Zhou L."/>
            <person name="Wu L."/>
            <person name="An W."/>
            <person name="Zhao L."/>
        </authorList>
    </citation>
    <scope>NUCLEOTIDE SEQUENCE [LARGE SCALE GENOMIC DNA]</scope>
    <source>
        <strain evidence="1 2">CGMCC 6845</strain>
    </source>
</reference>
<sequence length="30" mass="3204">MVVPGLSRGVVRPGRSGDFGADVEVVMMER</sequence>
<dbReference type="AlphaFoldDB" id="W9DGQ5"/>
<keyword evidence="2" id="KW-1185">Reference proteome</keyword>
<evidence type="ECO:0000313" key="2">
    <source>
        <dbReference type="Proteomes" id="UP000035035"/>
    </source>
</evidence>
<dbReference type="EMBL" id="AYXO01000012">
    <property type="protein sequence ID" value="ETA07549.1"/>
    <property type="molecule type" value="Genomic_DNA"/>
</dbReference>
<name>W9DGQ5_9ACTN</name>
<dbReference type="Proteomes" id="UP000035035">
    <property type="component" value="Unassembled WGS sequence"/>
</dbReference>
<dbReference type="HOGENOM" id="CLU_3403765_0_0_11"/>
<gene>
    <name evidence="1" type="ORF">V525_09170</name>
</gene>
<proteinExistence type="predicted"/>
<protein>
    <submittedName>
        <fullName evidence="1">Uncharacterized protein</fullName>
    </submittedName>
</protein>
<accession>W9DGQ5</accession>
<organism evidence="1 2">
    <name type="scientific">Gordonia alkanivorans CGMCC 6845</name>
    <dbReference type="NCBI Taxonomy" id="1423140"/>
    <lineage>
        <taxon>Bacteria</taxon>
        <taxon>Bacillati</taxon>
        <taxon>Actinomycetota</taxon>
        <taxon>Actinomycetes</taxon>
        <taxon>Mycobacteriales</taxon>
        <taxon>Gordoniaceae</taxon>
        <taxon>Gordonia</taxon>
    </lineage>
</organism>
<comment type="caution">
    <text evidence="1">The sequence shown here is derived from an EMBL/GenBank/DDBJ whole genome shotgun (WGS) entry which is preliminary data.</text>
</comment>
<evidence type="ECO:0000313" key="1">
    <source>
        <dbReference type="EMBL" id="ETA07549.1"/>
    </source>
</evidence>